<evidence type="ECO:0000313" key="2">
    <source>
        <dbReference type="EMBL" id="TYS58002.1"/>
    </source>
</evidence>
<comment type="caution">
    <text evidence="2">The sequence shown here is derived from an EMBL/GenBank/DDBJ whole genome shotgun (WGS) entry which is preliminary data.</text>
</comment>
<gene>
    <name evidence="2" type="ORF">FZC74_13465</name>
</gene>
<accession>A0AA94WLL7</accession>
<feature type="transmembrane region" description="Helical" evidence="1">
    <location>
        <begin position="36"/>
        <end position="56"/>
    </location>
</feature>
<name>A0AA94WLL7_9BACI</name>
<proteinExistence type="predicted"/>
<evidence type="ECO:0000256" key="1">
    <source>
        <dbReference type="SAM" id="Phobius"/>
    </source>
</evidence>
<keyword evidence="1" id="KW-1133">Transmembrane helix</keyword>
<dbReference type="EMBL" id="VTEU01000005">
    <property type="protein sequence ID" value="TYS58002.1"/>
    <property type="molecule type" value="Genomic_DNA"/>
</dbReference>
<reference evidence="2 3" key="1">
    <citation type="submission" date="2019-08" db="EMBL/GenBank/DDBJ databases">
        <title>Bacillus genomes from the desert of Cuatro Cienegas, Coahuila.</title>
        <authorList>
            <person name="Olmedo-Alvarez G."/>
        </authorList>
    </citation>
    <scope>NUCLEOTIDE SEQUENCE [LARGE SCALE GENOMIC DNA]</scope>
    <source>
        <strain evidence="2 3">CH88_3T</strain>
    </source>
</reference>
<protein>
    <submittedName>
        <fullName evidence="2">Uncharacterized protein</fullName>
    </submittedName>
</protein>
<evidence type="ECO:0000313" key="3">
    <source>
        <dbReference type="Proteomes" id="UP000323393"/>
    </source>
</evidence>
<dbReference type="RefSeq" id="WP_148966239.1">
    <property type="nucleotide sequence ID" value="NZ_VTEU01000005.1"/>
</dbReference>
<organism evidence="2 3">
    <name type="scientific">Sutcliffiella horikoshii</name>
    <dbReference type="NCBI Taxonomy" id="79883"/>
    <lineage>
        <taxon>Bacteria</taxon>
        <taxon>Bacillati</taxon>
        <taxon>Bacillota</taxon>
        <taxon>Bacilli</taxon>
        <taxon>Bacillales</taxon>
        <taxon>Bacillaceae</taxon>
        <taxon>Sutcliffiella</taxon>
    </lineage>
</organism>
<keyword evidence="1" id="KW-0812">Transmembrane</keyword>
<keyword evidence="1" id="KW-0472">Membrane</keyword>
<feature type="transmembrane region" description="Helical" evidence="1">
    <location>
        <begin position="62"/>
        <end position="84"/>
    </location>
</feature>
<dbReference type="Proteomes" id="UP000323393">
    <property type="component" value="Unassembled WGS sequence"/>
</dbReference>
<feature type="transmembrane region" description="Helical" evidence="1">
    <location>
        <begin position="6"/>
        <end position="24"/>
    </location>
</feature>
<sequence>MEVLSILLFIGFLIGVNWYITKNYANDRGKLIKASLVVILVATPLIYIITMITLGVFSGDGIAGAVGGFGFGFITFINGLIYFIKGFFFQKKV</sequence>
<dbReference type="AlphaFoldDB" id="A0AA94WLL7"/>